<dbReference type="InterPro" id="IPR010067">
    <property type="entry name" value="ABC_SsuA_sub-bd"/>
</dbReference>
<evidence type="ECO:0000256" key="3">
    <source>
        <dbReference type="ARBA" id="ARBA00022729"/>
    </source>
</evidence>
<feature type="chain" id="PRO_5046120308" evidence="4">
    <location>
        <begin position="25"/>
        <end position="325"/>
    </location>
</feature>
<evidence type="ECO:0000256" key="1">
    <source>
        <dbReference type="ARBA" id="ARBA00004418"/>
    </source>
</evidence>
<evidence type="ECO:0000256" key="4">
    <source>
        <dbReference type="SAM" id="SignalP"/>
    </source>
</evidence>
<dbReference type="PANTHER" id="PTHR30024">
    <property type="entry name" value="ALIPHATIC SULFONATES-BINDING PROTEIN-RELATED"/>
    <property type="match status" value="1"/>
</dbReference>
<name>A0ABU8XSG6_9PROT</name>
<dbReference type="SUPFAM" id="SSF53850">
    <property type="entry name" value="Periplasmic binding protein-like II"/>
    <property type="match status" value="1"/>
</dbReference>
<dbReference type="Pfam" id="PF09084">
    <property type="entry name" value="NMT1"/>
    <property type="match status" value="1"/>
</dbReference>
<dbReference type="PANTHER" id="PTHR30024:SF21">
    <property type="entry name" value="ABC TRANSPORTER SUBSTRATE-BINDING PROTEIN"/>
    <property type="match status" value="1"/>
</dbReference>
<accession>A0ABU8XSG6</accession>
<gene>
    <name evidence="6" type="ORF">U1T56_11895</name>
</gene>
<dbReference type="InterPro" id="IPR015168">
    <property type="entry name" value="SsuA/THI5"/>
</dbReference>
<dbReference type="RefSeq" id="WP_418159698.1">
    <property type="nucleotide sequence ID" value="NZ_JBBLZC010000010.1"/>
</dbReference>
<feature type="signal peptide" evidence="4">
    <location>
        <begin position="1"/>
        <end position="24"/>
    </location>
</feature>
<dbReference type="Proteomes" id="UP001375743">
    <property type="component" value="Unassembled WGS sequence"/>
</dbReference>
<sequence>MQLSRRHTLALGLALLAGAGTTRAAGRPDTITLDWAYYNPVSLVLKQQGWLEEALKPDGIAVRWVQSLGSNKALEFLNAGSLDFGSTAGAAALLAKVNGNPIRTVWVYSKPEWTALVTRPDTGIAKVEDLKGRRIAVTKGTDPYIFLLRALEKHGLGPGDVRLVLLQHDQGRAALERGDVDAWSGLDPMMADVEIQRGYPLFYRDPDANTYGVLDVREAFAAEHPDLVQKVLRAYERGRQWALQNPEELVKLLAGAAKLPEPVAEKQLARTAFVDPRPGEAVRATILAAGEALQAGGMIEPDVDVKGKVAALLDPSFATSVAAAP</sequence>
<reference evidence="6 7" key="1">
    <citation type="submission" date="2024-01" db="EMBL/GenBank/DDBJ databases">
        <title>Multi-omics insights into the function and evolution of sodium benzoate biodegradation pathways in Benzoatithermus flavus gen. nov., sp. nov. from hot spring.</title>
        <authorList>
            <person name="Hu C.-J."/>
            <person name="Li W.-J."/>
        </authorList>
    </citation>
    <scope>NUCLEOTIDE SEQUENCE [LARGE SCALE GENOMIC DNA]</scope>
    <source>
        <strain evidence="6 7">SYSU G07066</strain>
    </source>
</reference>
<keyword evidence="2" id="KW-0813">Transport</keyword>
<evidence type="ECO:0000259" key="5">
    <source>
        <dbReference type="Pfam" id="PF09084"/>
    </source>
</evidence>
<feature type="domain" description="SsuA/THI5-like" evidence="5">
    <location>
        <begin position="46"/>
        <end position="248"/>
    </location>
</feature>
<evidence type="ECO:0000256" key="2">
    <source>
        <dbReference type="ARBA" id="ARBA00022448"/>
    </source>
</evidence>
<dbReference type="NCBIfam" id="TIGR01728">
    <property type="entry name" value="SsuA_fam"/>
    <property type="match status" value="1"/>
</dbReference>
<protein>
    <submittedName>
        <fullName evidence="6">Aliphatic sulfonate ABC transporter substrate-binding protein</fullName>
    </submittedName>
</protein>
<keyword evidence="3 4" id="KW-0732">Signal</keyword>
<evidence type="ECO:0000313" key="7">
    <source>
        <dbReference type="Proteomes" id="UP001375743"/>
    </source>
</evidence>
<organism evidence="6 7">
    <name type="scientific">Benzoatithermus flavus</name>
    <dbReference type="NCBI Taxonomy" id="3108223"/>
    <lineage>
        <taxon>Bacteria</taxon>
        <taxon>Pseudomonadati</taxon>
        <taxon>Pseudomonadota</taxon>
        <taxon>Alphaproteobacteria</taxon>
        <taxon>Geminicoccales</taxon>
        <taxon>Geminicoccaceae</taxon>
        <taxon>Benzoatithermus</taxon>
    </lineage>
</organism>
<comment type="caution">
    <text evidence="6">The sequence shown here is derived from an EMBL/GenBank/DDBJ whole genome shotgun (WGS) entry which is preliminary data.</text>
</comment>
<dbReference type="Gene3D" id="3.40.190.10">
    <property type="entry name" value="Periplasmic binding protein-like II"/>
    <property type="match status" value="2"/>
</dbReference>
<proteinExistence type="predicted"/>
<comment type="subcellular location">
    <subcellularLocation>
        <location evidence="1">Periplasm</location>
    </subcellularLocation>
</comment>
<dbReference type="EMBL" id="JBBLZC010000010">
    <property type="protein sequence ID" value="MEK0083854.1"/>
    <property type="molecule type" value="Genomic_DNA"/>
</dbReference>
<evidence type="ECO:0000313" key="6">
    <source>
        <dbReference type="EMBL" id="MEK0083854.1"/>
    </source>
</evidence>
<keyword evidence="7" id="KW-1185">Reference proteome</keyword>